<evidence type="ECO:0000256" key="2">
    <source>
        <dbReference type="ARBA" id="ARBA00011900"/>
    </source>
</evidence>
<dbReference type="Pfam" id="PF12161">
    <property type="entry name" value="HsdM_N"/>
    <property type="match status" value="1"/>
</dbReference>
<dbReference type="AlphaFoldDB" id="A0A096FLJ7"/>
<dbReference type="Gene3D" id="3.40.50.150">
    <property type="entry name" value="Vaccinia Virus protein VP39"/>
    <property type="match status" value="1"/>
</dbReference>
<dbReference type="GO" id="GO:0032259">
    <property type="term" value="P:methylation"/>
    <property type="evidence" value="ECO:0007669"/>
    <property type="project" value="UniProtKB-KW"/>
</dbReference>
<dbReference type="PANTHER" id="PTHR42998:SF1">
    <property type="entry name" value="TYPE I RESTRICTION ENZYME HINDI METHYLASE SUBUNIT"/>
    <property type="match status" value="1"/>
</dbReference>
<dbReference type="PANTHER" id="PTHR42998">
    <property type="entry name" value="TYPE I RESTRICTION ENZYME HINDVIIP M PROTEIN-RELATED"/>
    <property type="match status" value="1"/>
</dbReference>
<reference evidence="10 11" key="1">
    <citation type="submission" date="2013-09" db="EMBL/GenBank/DDBJ databases">
        <title>High correlation between genotypes and phenotypes of environmental bacteria Comamonas testosteroni strains.</title>
        <authorList>
            <person name="Liu L."/>
            <person name="Zhu W."/>
            <person name="Xia X."/>
            <person name="Xu B."/>
            <person name="Luo M."/>
            <person name="Wang G."/>
        </authorList>
    </citation>
    <scope>NUCLEOTIDE SEQUENCE [LARGE SCALE GENOMIC DNA]</scope>
    <source>
        <strain evidence="10 11">JL40</strain>
    </source>
</reference>
<dbReference type="GO" id="GO:0003677">
    <property type="term" value="F:DNA binding"/>
    <property type="evidence" value="ECO:0007669"/>
    <property type="project" value="InterPro"/>
</dbReference>
<dbReference type="PRINTS" id="PR00507">
    <property type="entry name" value="N12N6MTFRASE"/>
</dbReference>
<dbReference type="InterPro" id="IPR003356">
    <property type="entry name" value="DNA_methylase_A-5"/>
</dbReference>
<keyword evidence="3 10" id="KW-0489">Methyltransferase</keyword>
<keyword evidence="5" id="KW-0949">S-adenosyl-L-methionine</keyword>
<dbReference type="GO" id="GO:0009007">
    <property type="term" value="F:site-specific DNA-methyltransferase (adenine-specific) activity"/>
    <property type="evidence" value="ECO:0007669"/>
    <property type="project" value="UniProtKB-EC"/>
</dbReference>
<proteinExistence type="inferred from homology"/>
<dbReference type="Proteomes" id="UP000029553">
    <property type="component" value="Unassembled WGS sequence"/>
</dbReference>
<sequence>MNVQQLENELWEAADQLRANSKLTAAEYAMPVLGLIFLRHADNRFKAYLPDILASIPAAMPAAQREELIKTEFQGKSAIYLPEASRFDAIASLPTGADVGEAIEAAMDAIEAEYTVLEGVLPRGYSAFEPDLLDRLVKIFDREALKTATGDVFGRIYEYFLNKFAMTGAQEGGEFFTPPSLVRMIVNVIQPDHGIVLDPACGSAGMFVQTGHFIEQVRRSSALESVTFHGQEKSDTNTKLARMNLVVHGQDASNIRQGNTFYDQAEHLIGQCDFVMANPPFNVDGVEIKKVSKQVAPKTEEEKLQAEGGPYRLPFGLPGTNAKTGAISNANSLWVQYFYSYLNDTGRAGFVMASSASDAGNKDRDIREQLVKTGHVDVMMSIGPKFFYTRSLPCTLWFLDKGKGEDLQDQVLMIDARNVYHVVSARSHVFTEEQLANLTAITWLYRGENEKFVALVASYQRKVDDWLAGLPERLRADTRTLRKLALKLMRFARDAKVNEELLPPLQAEPQPTAEQQAELTQQRVELQAALEVWNADLTQALAETTATNALAAMLEQAAHARTAIAQADLVTHAGQKALQATLDALTPILKATSKTLEARHKRAMGLVDAAEKTLRARNSKAWHGKAIREARRALQAADAKKHEAPTVRDVVLEAPKQAAYFIHQVHKLHSYFPEGYYADVPGLCKAVTREEIAANDYSLTPGRYVGMAAVQDDDDEDAFAEQLREIHTELLELNDKAVELTGKIAGNLKELLA</sequence>
<evidence type="ECO:0000256" key="3">
    <source>
        <dbReference type="ARBA" id="ARBA00022603"/>
    </source>
</evidence>
<dbReference type="InterPro" id="IPR038333">
    <property type="entry name" value="T1MK-like_N_sf"/>
</dbReference>
<organism evidence="10 11">
    <name type="scientific">Comamonas testosteroni</name>
    <name type="common">Pseudomonas testosteroni</name>
    <dbReference type="NCBI Taxonomy" id="285"/>
    <lineage>
        <taxon>Bacteria</taxon>
        <taxon>Pseudomonadati</taxon>
        <taxon>Pseudomonadota</taxon>
        <taxon>Betaproteobacteria</taxon>
        <taxon>Burkholderiales</taxon>
        <taxon>Comamonadaceae</taxon>
        <taxon>Comamonas</taxon>
    </lineage>
</organism>
<dbReference type="InterPro" id="IPR022749">
    <property type="entry name" value="D12N6_MeTrfase_N"/>
</dbReference>
<dbReference type="InterPro" id="IPR052916">
    <property type="entry name" value="Type-I_RE_MTase_Subunit"/>
</dbReference>
<dbReference type="Pfam" id="PF02384">
    <property type="entry name" value="N6_Mtase"/>
    <property type="match status" value="2"/>
</dbReference>
<evidence type="ECO:0000256" key="6">
    <source>
        <dbReference type="ARBA" id="ARBA00022747"/>
    </source>
</evidence>
<accession>A0A096FLJ7</accession>
<keyword evidence="6" id="KW-0680">Restriction system</keyword>
<comment type="caution">
    <text evidence="10">The sequence shown here is derived from an EMBL/GenBank/DDBJ whole genome shotgun (WGS) entry which is preliminary data.</text>
</comment>
<evidence type="ECO:0000256" key="7">
    <source>
        <dbReference type="ARBA" id="ARBA00047942"/>
    </source>
</evidence>
<dbReference type="GO" id="GO:0009307">
    <property type="term" value="P:DNA restriction-modification system"/>
    <property type="evidence" value="ECO:0007669"/>
    <property type="project" value="UniProtKB-KW"/>
</dbReference>
<evidence type="ECO:0000259" key="8">
    <source>
        <dbReference type="Pfam" id="PF02384"/>
    </source>
</evidence>
<dbReference type="GO" id="GO:0008170">
    <property type="term" value="F:N-methyltransferase activity"/>
    <property type="evidence" value="ECO:0007669"/>
    <property type="project" value="InterPro"/>
</dbReference>
<feature type="domain" description="N6 adenine-specific DNA methyltransferase N-terminal" evidence="9">
    <location>
        <begin position="6"/>
        <end position="140"/>
    </location>
</feature>
<dbReference type="EMBL" id="AWOR01000026">
    <property type="protein sequence ID" value="KGH31211.1"/>
    <property type="molecule type" value="Genomic_DNA"/>
</dbReference>
<dbReference type="InterPro" id="IPR029063">
    <property type="entry name" value="SAM-dependent_MTases_sf"/>
</dbReference>
<keyword evidence="4 10" id="KW-0808">Transferase</keyword>
<evidence type="ECO:0000259" key="9">
    <source>
        <dbReference type="Pfam" id="PF12161"/>
    </source>
</evidence>
<evidence type="ECO:0000313" key="10">
    <source>
        <dbReference type="EMBL" id="KGH31211.1"/>
    </source>
</evidence>
<gene>
    <name evidence="10" type="ORF">P353_06760</name>
</gene>
<feature type="domain" description="DNA methylase adenine-specific" evidence="8">
    <location>
        <begin position="150"/>
        <end position="455"/>
    </location>
</feature>
<comment type="similarity">
    <text evidence="1">Belongs to the N(4)/N(6)-methyltransferase family.</text>
</comment>
<name>A0A096FLJ7_COMTE</name>
<comment type="catalytic activity">
    <reaction evidence="7">
        <text>a 2'-deoxyadenosine in DNA + S-adenosyl-L-methionine = an N(6)-methyl-2'-deoxyadenosine in DNA + S-adenosyl-L-homocysteine + H(+)</text>
        <dbReference type="Rhea" id="RHEA:15197"/>
        <dbReference type="Rhea" id="RHEA-COMP:12418"/>
        <dbReference type="Rhea" id="RHEA-COMP:12419"/>
        <dbReference type="ChEBI" id="CHEBI:15378"/>
        <dbReference type="ChEBI" id="CHEBI:57856"/>
        <dbReference type="ChEBI" id="CHEBI:59789"/>
        <dbReference type="ChEBI" id="CHEBI:90615"/>
        <dbReference type="ChEBI" id="CHEBI:90616"/>
        <dbReference type="EC" id="2.1.1.72"/>
    </reaction>
</comment>
<evidence type="ECO:0000256" key="4">
    <source>
        <dbReference type="ARBA" id="ARBA00022679"/>
    </source>
</evidence>
<dbReference type="EC" id="2.1.1.72" evidence="2"/>
<evidence type="ECO:0000256" key="5">
    <source>
        <dbReference type="ARBA" id="ARBA00022691"/>
    </source>
</evidence>
<dbReference type="Gene3D" id="1.20.1260.30">
    <property type="match status" value="1"/>
</dbReference>
<feature type="domain" description="DNA methylase adenine-specific" evidence="8">
    <location>
        <begin position="667"/>
        <end position="712"/>
    </location>
</feature>
<evidence type="ECO:0000313" key="11">
    <source>
        <dbReference type="Proteomes" id="UP000029553"/>
    </source>
</evidence>
<dbReference type="RefSeq" id="WP_034366959.1">
    <property type="nucleotide sequence ID" value="NZ_AWOR01000026.1"/>
</dbReference>
<evidence type="ECO:0000256" key="1">
    <source>
        <dbReference type="ARBA" id="ARBA00006594"/>
    </source>
</evidence>
<dbReference type="SUPFAM" id="SSF53335">
    <property type="entry name" value="S-adenosyl-L-methionine-dependent methyltransferases"/>
    <property type="match status" value="1"/>
</dbReference>
<protein>
    <recommendedName>
        <fullName evidence="2">site-specific DNA-methyltransferase (adenine-specific)</fullName>
        <ecNumber evidence="2">2.1.1.72</ecNumber>
    </recommendedName>
</protein>